<feature type="compositionally biased region" description="Low complexity" evidence="3">
    <location>
        <begin position="943"/>
        <end position="962"/>
    </location>
</feature>
<evidence type="ECO:0000256" key="1">
    <source>
        <dbReference type="ARBA" id="ARBA00022441"/>
    </source>
</evidence>
<feature type="compositionally biased region" description="Polar residues" evidence="3">
    <location>
        <begin position="902"/>
        <end position="934"/>
    </location>
</feature>
<feature type="compositionally biased region" description="Low complexity" evidence="3">
    <location>
        <begin position="840"/>
        <end position="852"/>
    </location>
</feature>
<accession>A0A8H5G935</accession>
<dbReference type="Gene3D" id="3.30.710.10">
    <property type="entry name" value="Potassium Channel Kv1.1, Chain A"/>
    <property type="match status" value="1"/>
</dbReference>
<feature type="compositionally biased region" description="Low complexity" evidence="3">
    <location>
        <begin position="982"/>
        <end position="1002"/>
    </location>
</feature>
<keyword evidence="2" id="KW-0677">Repeat</keyword>
<sequence length="1014" mass="112316">MLHSIYDLTTLCRKTSGDVPPKLVGASTTVIGSKMYLFGGRLVTERRMTSDLYMFDLETFEWEYIPTPPEDDTPRPRYFHSTDSWNNYLVLFGGMSNRPDSPNPEDLCVLSDVRFFDLESRHWLPEEPSNILPDDPNAPRARYAHLSSITANRLFVIGGQDFFNTWLDDVCVYDLTNKSWVQRREYPRHCGTYRSVAVSSTSTVRIPQDEIQSSHASSMLGPSGTRLQMDKSTPLTEVTPSNTLTHLPFTAEPTDEHPSEIFLYSNYNFTDVKRELEVFSPLPDADFTIDDRSEQMTGSTLPPGLRFPTGAVLGTHLIIAGTYLAHSYQSFSIWVLDLVTMTWSRIDPGKAIESGSWFRGCLWAEGNKFLIFGNRNGNLVDDYNRRLLSWDHVAVVDLEAFGIYQPPSLKTDIRMQELGLAALEERSLADFEVVCDDGRRIPCSRKILEERWPWFKLQRTRMLQRAQAALSRLPSSAMHADLPALPGTASVEETQLDPRLTPRALFLSEPWPVTMALLQYFYSMALITPLQHAPAVLSQLLILGATYQLDHLVSLVKHAMHRALSNSTSVGVYEVATLCSCRSLQIRALKTVMSYTQKKPSKTSRHDKENGNDRHSGGPGNANGANGKNGDFQDDGGHSSRPRGTSDARWRTTGPVNGMSFVSRGGNVLPATLTGEHIGAQGNRVNIAESSSTYRSSGSTFSQLTQINTLKPQSTFVPVSSNREKHMAEDVGKAHHRGVSSKSSDEWSFIPSLPTASGPQQKTTPTFQSVPTTPTKKRALPQNGATGNLTSPKMPTISRTYSQLATTPARHRPSPIYTGIPTANTGRTVAEQFRHTPNLSSSSSQSSFSSSSNDLKTPITPSRPKRLEAMPRVVDPSQNGSASDTDDGFTLVLNEEEAIHWTKQTSDLRQPSPTRPSFSGQHNSDSYSYPSPASHSKLRLPTKFKSSPFKSSSQSPTSPTRSDSQKWKLSSKSGGRFGFGSGTSKTRSPGFSRSRSQQQEESVAIYEGTSRVVL</sequence>
<dbReference type="InterPro" id="IPR011333">
    <property type="entry name" value="SKP1/BTB/POZ_sf"/>
</dbReference>
<feature type="compositionally biased region" description="Polar residues" evidence="3">
    <location>
        <begin position="754"/>
        <end position="774"/>
    </location>
</feature>
<dbReference type="AlphaFoldDB" id="A0A8H5G935"/>
<feature type="compositionally biased region" description="Polar residues" evidence="3">
    <location>
        <begin position="783"/>
        <end position="806"/>
    </location>
</feature>
<feature type="region of interest" description="Disordered" evidence="3">
    <location>
        <begin position="595"/>
        <end position="657"/>
    </location>
</feature>
<dbReference type="SUPFAM" id="SSF117281">
    <property type="entry name" value="Kelch motif"/>
    <property type="match status" value="1"/>
</dbReference>
<dbReference type="PANTHER" id="PTHR43503:SF2">
    <property type="entry name" value="NEGATIVE REGULATOR OF SPORULATION MDS3-RELATED"/>
    <property type="match status" value="1"/>
</dbReference>
<name>A0A8H5G935_9AGAR</name>
<organism evidence="4 5">
    <name type="scientific">Leucocoprinus leucothites</name>
    <dbReference type="NCBI Taxonomy" id="201217"/>
    <lineage>
        <taxon>Eukaryota</taxon>
        <taxon>Fungi</taxon>
        <taxon>Dikarya</taxon>
        <taxon>Basidiomycota</taxon>
        <taxon>Agaricomycotina</taxon>
        <taxon>Agaricomycetes</taxon>
        <taxon>Agaricomycetidae</taxon>
        <taxon>Agaricales</taxon>
        <taxon>Agaricineae</taxon>
        <taxon>Agaricaceae</taxon>
        <taxon>Leucocoprinus</taxon>
    </lineage>
</organism>
<evidence type="ECO:0008006" key="6">
    <source>
        <dbReference type="Google" id="ProtNLM"/>
    </source>
</evidence>
<dbReference type="InterPro" id="IPR015915">
    <property type="entry name" value="Kelch-typ_b-propeller"/>
</dbReference>
<dbReference type="GO" id="GO:0005829">
    <property type="term" value="C:cytosol"/>
    <property type="evidence" value="ECO:0007669"/>
    <property type="project" value="TreeGrafter"/>
</dbReference>
<evidence type="ECO:0000256" key="2">
    <source>
        <dbReference type="ARBA" id="ARBA00022737"/>
    </source>
</evidence>
<feature type="region of interest" description="Disordered" evidence="3">
    <location>
        <begin position="901"/>
        <end position="1014"/>
    </location>
</feature>
<protein>
    <recommendedName>
        <fullName evidence="6">Regulatory protein ral2</fullName>
    </recommendedName>
</protein>
<evidence type="ECO:0000256" key="3">
    <source>
        <dbReference type="SAM" id="MobiDB-lite"/>
    </source>
</evidence>
<dbReference type="GO" id="GO:0045454">
    <property type="term" value="P:cell redox homeostasis"/>
    <property type="evidence" value="ECO:0007669"/>
    <property type="project" value="TreeGrafter"/>
</dbReference>
<evidence type="ECO:0000313" key="5">
    <source>
        <dbReference type="Proteomes" id="UP000559027"/>
    </source>
</evidence>
<comment type="caution">
    <text evidence="4">The sequence shown here is derived from an EMBL/GenBank/DDBJ whole genome shotgun (WGS) entry which is preliminary data.</text>
</comment>
<dbReference type="Gene3D" id="2.120.10.80">
    <property type="entry name" value="Kelch-type beta propeller"/>
    <property type="match status" value="2"/>
</dbReference>
<keyword evidence="1" id="KW-0880">Kelch repeat</keyword>
<dbReference type="GO" id="GO:0005739">
    <property type="term" value="C:mitochondrion"/>
    <property type="evidence" value="ECO:0007669"/>
    <property type="project" value="TreeGrafter"/>
</dbReference>
<feature type="region of interest" description="Disordered" evidence="3">
    <location>
        <begin position="753"/>
        <end position="887"/>
    </location>
</feature>
<dbReference type="OrthoDB" id="10001928at2759"/>
<reference evidence="4 5" key="1">
    <citation type="journal article" date="2020" name="ISME J.">
        <title>Uncovering the hidden diversity of litter-decomposition mechanisms in mushroom-forming fungi.</title>
        <authorList>
            <person name="Floudas D."/>
            <person name="Bentzer J."/>
            <person name="Ahren D."/>
            <person name="Johansson T."/>
            <person name="Persson P."/>
            <person name="Tunlid A."/>
        </authorList>
    </citation>
    <scope>NUCLEOTIDE SEQUENCE [LARGE SCALE GENOMIC DNA]</scope>
    <source>
        <strain evidence="4 5">CBS 146.42</strain>
    </source>
</reference>
<dbReference type="Pfam" id="PF24681">
    <property type="entry name" value="Kelch_KLHDC2_KLHL20_DRC7"/>
    <property type="match status" value="1"/>
</dbReference>
<evidence type="ECO:0000313" key="4">
    <source>
        <dbReference type="EMBL" id="KAF5360583.1"/>
    </source>
</evidence>
<gene>
    <name evidence="4" type="ORF">D9756_004808</name>
</gene>
<feature type="compositionally biased region" description="Basic and acidic residues" evidence="3">
    <location>
        <begin position="604"/>
        <end position="616"/>
    </location>
</feature>
<proteinExistence type="predicted"/>
<dbReference type="Proteomes" id="UP000559027">
    <property type="component" value="Unassembled WGS sequence"/>
</dbReference>
<dbReference type="EMBL" id="JAACJO010000003">
    <property type="protein sequence ID" value="KAF5360583.1"/>
    <property type="molecule type" value="Genomic_DNA"/>
</dbReference>
<dbReference type="PANTHER" id="PTHR43503">
    <property type="entry name" value="MCG48959-RELATED"/>
    <property type="match status" value="1"/>
</dbReference>
<keyword evidence="5" id="KW-1185">Reference proteome</keyword>